<feature type="domain" description="DUF3048" evidence="3">
    <location>
        <begin position="213"/>
        <end position="320"/>
    </location>
</feature>
<dbReference type="InterPro" id="IPR023158">
    <property type="entry name" value="YerB-like_sf"/>
</dbReference>
<dbReference type="Pfam" id="PF17479">
    <property type="entry name" value="DUF3048_C"/>
    <property type="match status" value="1"/>
</dbReference>
<name>A0A1I2KY73_9BACL</name>
<gene>
    <name evidence="4" type="ORF">SAMN04488025_10397</name>
</gene>
<sequence>MRGWSALLLAVTLLLLPVGCGWMPSKTEREATGEPGEAEQPPPPDPLTGLPSEGPAHPTLMVMVNNHQKARPQSGLNRADLVVEILAEGEITRFAAFYHSRTEGKVGPVRSLRPYYLELGRGLNAVAVHAGGSTEALEEVRTSGWPSLDGIHQDARYFRRESDRRAPHNLYTDLGRLQEAARIKGYGDRETKRVYRFDEEGATSEGEPAAEIDLVYHRLYKAGYRYDEESGEYVRYTQGEKQVDRETGEPLTMDNVLVIKAKHRVKDAAGRREVDLKGPGSGVLFQRGKAIPIQWESRGGVIVPVRNGEMLPLLPGKTWINVLPEDGKVAYR</sequence>
<dbReference type="Proteomes" id="UP000198661">
    <property type="component" value="Unassembled WGS sequence"/>
</dbReference>
<organism evidence="4 5">
    <name type="scientific">Planifilum fulgidum</name>
    <dbReference type="NCBI Taxonomy" id="201973"/>
    <lineage>
        <taxon>Bacteria</taxon>
        <taxon>Bacillati</taxon>
        <taxon>Bacillota</taxon>
        <taxon>Bacilli</taxon>
        <taxon>Bacillales</taxon>
        <taxon>Thermoactinomycetaceae</taxon>
        <taxon>Planifilum</taxon>
    </lineage>
</organism>
<dbReference type="STRING" id="201973.SAMN04488025_10397"/>
<dbReference type="SUPFAM" id="SSF159774">
    <property type="entry name" value="YerB-like"/>
    <property type="match status" value="1"/>
</dbReference>
<evidence type="ECO:0000313" key="5">
    <source>
        <dbReference type="Proteomes" id="UP000198661"/>
    </source>
</evidence>
<dbReference type="Pfam" id="PF11258">
    <property type="entry name" value="DUF3048"/>
    <property type="match status" value="1"/>
</dbReference>
<evidence type="ECO:0000256" key="1">
    <source>
        <dbReference type="SAM" id="MobiDB-lite"/>
    </source>
</evidence>
<proteinExistence type="predicted"/>
<keyword evidence="5" id="KW-1185">Reference proteome</keyword>
<evidence type="ECO:0000259" key="3">
    <source>
        <dbReference type="Pfam" id="PF17479"/>
    </source>
</evidence>
<dbReference type="EMBL" id="FOOK01000003">
    <property type="protein sequence ID" value="SFF71200.1"/>
    <property type="molecule type" value="Genomic_DNA"/>
</dbReference>
<dbReference type="Gene3D" id="3.50.90.10">
    <property type="entry name" value="YerB-like"/>
    <property type="match status" value="1"/>
</dbReference>
<protein>
    <recommendedName>
        <fullName evidence="6">DUF3048 domain-containing protein</fullName>
    </recommendedName>
</protein>
<reference evidence="4 5" key="1">
    <citation type="submission" date="2016-10" db="EMBL/GenBank/DDBJ databases">
        <authorList>
            <person name="de Groot N.N."/>
        </authorList>
    </citation>
    <scope>NUCLEOTIDE SEQUENCE [LARGE SCALE GENOMIC DNA]</scope>
    <source>
        <strain evidence="4 5">DSM 44945</strain>
    </source>
</reference>
<dbReference type="OrthoDB" id="9779102at2"/>
<evidence type="ECO:0000313" key="4">
    <source>
        <dbReference type="EMBL" id="SFF71200.1"/>
    </source>
</evidence>
<dbReference type="AlphaFoldDB" id="A0A1I2KY73"/>
<dbReference type="RefSeq" id="WP_143085210.1">
    <property type="nucleotide sequence ID" value="NZ_FOOK01000003.1"/>
</dbReference>
<evidence type="ECO:0000259" key="2">
    <source>
        <dbReference type="Pfam" id="PF11258"/>
    </source>
</evidence>
<evidence type="ECO:0008006" key="6">
    <source>
        <dbReference type="Google" id="ProtNLM"/>
    </source>
</evidence>
<dbReference type="InterPro" id="IPR021416">
    <property type="entry name" value="DUF3048_N"/>
</dbReference>
<feature type="domain" description="DUF3048" evidence="2">
    <location>
        <begin position="47"/>
        <end position="186"/>
    </location>
</feature>
<feature type="region of interest" description="Disordered" evidence="1">
    <location>
        <begin position="26"/>
        <end position="58"/>
    </location>
</feature>
<accession>A0A1I2KY73</accession>
<dbReference type="InterPro" id="IPR035328">
    <property type="entry name" value="DUF3048_C"/>
</dbReference>